<evidence type="ECO:0000256" key="7">
    <source>
        <dbReference type="RuleBase" id="RU000477"/>
    </source>
</evidence>
<dbReference type="InterPro" id="IPR023271">
    <property type="entry name" value="Aquaporin-like"/>
</dbReference>
<evidence type="ECO:0000256" key="2">
    <source>
        <dbReference type="ARBA" id="ARBA00006175"/>
    </source>
</evidence>
<dbReference type="PROSITE" id="PS51257">
    <property type="entry name" value="PROKAR_LIPOPROTEIN"/>
    <property type="match status" value="1"/>
</dbReference>
<evidence type="ECO:0000256" key="1">
    <source>
        <dbReference type="ARBA" id="ARBA00004141"/>
    </source>
</evidence>
<dbReference type="NCBIfam" id="TIGR00861">
    <property type="entry name" value="MIP"/>
    <property type="match status" value="1"/>
</dbReference>
<evidence type="ECO:0000256" key="6">
    <source>
        <dbReference type="ARBA" id="ARBA00023136"/>
    </source>
</evidence>
<evidence type="ECO:0008006" key="11">
    <source>
        <dbReference type="Google" id="ProtNLM"/>
    </source>
</evidence>
<dbReference type="EMBL" id="JACMRX010000003">
    <property type="protein sequence ID" value="KAF7993064.1"/>
    <property type="molecule type" value="Genomic_DNA"/>
</dbReference>
<feature type="transmembrane region" description="Helical" evidence="8">
    <location>
        <begin position="139"/>
        <end position="163"/>
    </location>
</feature>
<evidence type="ECO:0000256" key="5">
    <source>
        <dbReference type="ARBA" id="ARBA00022989"/>
    </source>
</evidence>
<gene>
    <name evidence="9" type="ORF">HCN44_005845</name>
</gene>
<evidence type="ECO:0000313" key="10">
    <source>
        <dbReference type="Proteomes" id="UP000639338"/>
    </source>
</evidence>
<evidence type="ECO:0000313" key="9">
    <source>
        <dbReference type="EMBL" id="KAF7993064.1"/>
    </source>
</evidence>
<dbReference type="PRINTS" id="PR00783">
    <property type="entry name" value="MINTRINSICP"/>
</dbReference>
<dbReference type="PANTHER" id="PTHR19139:SF270">
    <property type="entry name" value="ENTOMOGLYCEROPORIN 1-RELATED"/>
    <property type="match status" value="1"/>
</dbReference>
<name>A0A835CRP4_APHGI</name>
<comment type="caution">
    <text evidence="9">The sequence shown here is derived from an EMBL/GenBank/DDBJ whole genome shotgun (WGS) entry which is preliminary data.</text>
</comment>
<dbReference type="PROSITE" id="PS00221">
    <property type="entry name" value="MIP"/>
    <property type="match status" value="1"/>
</dbReference>
<dbReference type="InterPro" id="IPR034294">
    <property type="entry name" value="Aquaporin_transptr"/>
</dbReference>
<feature type="transmembrane region" description="Helical" evidence="8">
    <location>
        <begin position="175"/>
        <end position="193"/>
    </location>
</feature>
<dbReference type="Gene3D" id="1.20.1080.10">
    <property type="entry name" value="Glycerol uptake facilitator protein"/>
    <property type="match status" value="1"/>
</dbReference>
<organism evidence="9 10">
    <name type="scientific">Aphidius gifuensis</name>
    <name type="common">Parasitoid wasp</name>
    <dbReference type="NCBI Taxonomy" id="684658"/>
    <lineage>
        <taxon>Eukaryota</taxon>
        <taxon>Metazoa</taxon>
        <taxon>Ecdysozoa</taxon>
        <taxon>Arthropoda</taxon>
        <taxon>Hexapoda</taxon>
        <taxon>Insecta</taxon>
        <taxon>Pterygota</taxon>
        <taxon>Neoptera</taxon>
        <taxon>Endopterygota</taxon>
        <taxon>Hymenoptera</taxon>
        <taxon>Apocrita</taxon>
        <taxon>Ichneumonoidea</taxon>
        <taxon>Braconidae</taxon>
        <taxon>Aphidiinae</taxon>
        <taxon>Aphidius</taxon>
    </lineage>
</organism>
<keyword evidence="10" id="KW-1185">Reference proteome</keyword>
<feature type="transmembrane region" description="Helical" evidence="8">
    <location>
        <begin position="21"/>
        <end position="41"/>
    </location>
</feature>
<dbReference type="SUPFAM" id="SSF81338">
    <property type="entry name" value="Aquaporin-like"/>
    <property type="match status" value="1"/>
</dbReference>
<dbReference type="GO" id="GO:0005886">
    <property type="term" value="C:plasma membrane"/>
    <property type="evidence" value="ECO:0007669"/>
    <property type="project" value="TreeGrafter"/>
</dbReference>
<evidence type="ECO:0000256" key="3">
    <source>
        <dbReference type="ARBA" id="ARBA00022448"/>
    </source>
</evidence>
<feature type="transmembrane region" description="Helical" evidence="8">
    <location>
        <begin position="93"/>
        <end position="119"/>
    </location>
</feature>
<keyword evidence="3 7" id="KW-0813">Transport</keyword>
<dbReference type="GO" id="GO:0015267">
    <property type="term" value="F:channel activity"/>
    <property type="evidence" value="ECO:0007669"/>
    <property type="project" value="InterPro"/>
</dbReference>
<dbReference type="InterPro" id="IPR000425">
    <property type="entry name" value="MIP"/>
</dbReference>
<dbReference type="AlphaFoldDB" id="A0A835CRP4"/>
<dbReference type="OrthoDB" id="3222at2759"/>
<dbReference type="InterPro" id="IPR022357">
    <property type="entry name" value="MIP_CS"/>
</dbReference>
<keyword evidence="5 8" id="KW-1133">Transmembrane helix</keyword>
<keyword evidence="6 8" id="KW-0472">Membrane</keyword>
<dbReference type="Proteomes" id="UP000639338">
    <property type="component" value="Unassembled WGS sequence"/>
</dbReference>
<keyword evidence="4 7" id="KW-0812">Transmembrane</keyword>
<comment type="subcellular location">
    <subcellularLocation>
        <location evidence="1">Membrane</location>
        <topology evidence="1">Multi-pass membrane protein</topology>
    </subcellularLocation>
</comment>
<sequence>MSKDGALWKWQKGTCEMVIGEILGTGILIFIGCMGCIGTMGASPPPPMQTALTFGLTVNMIIMMLGHISGAHLNPAVTIGAVIIGLKSIPTGIAYIVAQIIGAIIGYGLLMAVTPPALFNDGIKNSTVPLCVTVIHPEVSIAQAIIIEALCTACILCTACATWDKRCAHTTDSTAIRFGFAVAGISFAASPYTGCSMNPARTFGPALWNNAWNHQWVYWIGPTVGALLGTYTYQIFFGLPSKKFRHDEPTELSIIDEKGAYQLPSE</sequence>
<protein>
    <recommendedName>
        <fullName evidence="11">Aquaporin</fullName>
    </recommendedName>
</protein>
<feature type="transmembrane region" description="Helical" evidence="8">
    <location>
        <begin position="61"/>
        <end position="86"/>
    </location>
</feature>
<accession>A0A835CRP4</accession>
<comment type="similarity">
    <text evidence="2 7">Belongs to the MIP/aquaporin (TC 1.A.8) family.</text>
</comment>
<reference evidence="9 10" key="1">
    <citation type="submission" date="2020-08" db="EMBL/GenBank/DDBJ databases">
        <title>Aphidius gifuensis genome sequencing and assembly.</title>
        <authorList>
            <person name="Du Z."/>
        </authorList>
    </citation>
    <scope>NUCLEOTIDE SEQUENCE [LARGE SCALE GENOMIC DNA]</scope>
    <source>
        <strain evidence="9">YNYX2018</strain>
        <tissue evidence="9">Adults</tissue>
    </source>
</reference>
<dbReference type="Pfam" id="PF00230">
    <property type="entry name" value="MIP"/>
    <property type="match status" value="1"/>
</dbReference>
<proteinExistence type="inferred from homology"/>
<dbReference type="PANTHER" id="PTHR19139">
    <property type="entry name" value="AQUAPORIN TRANSPORTER"/>
    <property type="match status" value="1"/>
</dbReference>
<evidence type="ECO:0000256" key="4">
    <source>
        <dbReference type="ARBA" id="ARBA00022692"/>
    </source>
</evidence>
<evidence type="ECO:0000256" key="8">
    <source>
        <dbReference type="SAM" id="Phobius"/>
    </source>
</evidence>
<feature type="transmembrane region" description="Helical" evidence="8">
    <location>
        <begin position="216"/>
        <end position="236"/>
    </location>
</feature>